<dbReference type="InterPro" id="IPR024079">
    <property type="entry name" value="MetalloPept_cat_dom_sf"/>
</dbReference>
<feature type="binding site" evidence="8">
    <location>
        <position position="205"/>
    </location>
    <ligand>
        <name>Zn(2+)</name>
        <dbReference type="ChEBI" id="CHEBI:29105"/>
        <note>catalytic</note>
    </ligand>
</feature>
<reference evidence="11 12" key="1">
    <citation type="journal article" date="2013" name="Nature">
        <title>Insights into bilaterian evolution from three spiralian genomes.</title>
        <authorList>
            <person name="Simakov O."/>
            <person name="Marletaz F."/>
            <person name="Cho S.J."/>
            <person name="Edsinger-Gonzales E."/>
            <person name="Havlak P."/>
            <person name="Hellsten U."/>
            <person name="Kuo D.H."/>
            <person name="Larsson T."/>
            <person name="Lv J."/>
            <person name="Arendt D."/>
            <person name="Savage R."/>
            <person name="Osoegawa K."/>
            <person name="de Jong P."/>
            <person name="Grimwood J."/>
            <person name="Chapman J.A."/>
            <person name="Shapiro H."/>
            <person name="Aerts A."/>
            <person name="Otillar R.P."/>
            <person name="Terry A.Y."/>
            <person name="Boore J.L."/>
            <person name="Grigoriev I.V."/>
            <person name="Lindberg D.R."/>
            <person name="Seaver E.C."/>
            <person name="Weisblat D.A."/>
            <person name="Putnam N.H."/>
            <person name="Rokhsar D.S."/>
        </authorList>
    </citation>
    <scope>NUCLEOTIDE SEQUENCE [LARGE SCALE GENOMIC DNA]</scope>
</reference>
<feature type="domain" description="Peptidase M12B" evidence="10">
    <location>
        <begin position="44"/>
        <end position="252"/>
    </location>
</feature>
<evidence type="ECO:0000256" key="4">
    <source>
        <dbReference type="ARBA" id="ARBA00022833"/>
    </source>
</evidence>
<dbReference type="Pfam" id="PF01421">
    <property type="entry name" value="Reprolysin"/>
    <property type="match status" value="1"/>
</dbReference>
<feature type="signal peptide" evidence="9">
    <location>
        <begin position="1"/>
        <end position="23"/>
    </location>
</feature>
<dbReference type="Proteomes" id="UP000030746">
    <property type="component" value="Unassembled WGS sequence"/>
</dbReference>
<keyword evidence="3" id="KW-0378">Hydrolase</keyword>
<keyword evidence="9" id="KW-0732">Signal</keyword>
<organism evidence="11 12">
    <name type="scientific">Lottia gigantea</name>
    <name type="common">Giant owl limpet</name>
    <dbReference type="NCBI Taxonomy" id="225164"/>
    <lineage>
        <taxon>Eukaryota</taxon>
        <taxon>Metazoa</taxon>
        <taxon>Spiralia</taxon>
        <taxon>Lophotrochozoa</taxon>
        <taxon>Mollusca</taxon>
        <taxon>Gastropoda</taxon>
        <taxon>Patellogastropoda</taxon>
        <taxon>Lottioidea</taxon>
        <taxon>Lottiidae</taxon>
        <taxon>Lottia</taxon>
    </lineage>
</organism>
<keyword evidence="2 8" id="KW-0479">Metal-binding</keyword>
<dbReference type="InterPro" id="IPR041645">
    <property type="entry name" value="ADAMTS_CR_2"/>
</dbReference>
<protein>
    <recommendedName>
        <fullName evidence="10">Peptidase M12B domain-containing protein</fullName>
    </recommendedName>
</protein>
<dbReference type="AlphaFoldDB" id="V4BB17"/>
<dbReference type="GO" id="GO:0006509">
    <property type="term" value="P:membrane protein ectodomain proteolysis"/>
    <property type="evidence" value="ECO:0007669"/>
    <property type="project" value="TreeGrafter"/>
</dbReference>
<dbReference type="PROSITE" id="PS50215">
    <property type="entry name" value="ADAM_MEPRO"/>
    <property type="match status" value="1"/>
</dbReference>
<dbReference type="SMART" id="SM00608">
    <property type="entry name" value="ACR"/>
    <property type="match status" value="1"/>
</dbReference>
<evidence type="ECO:0000256" key="5">
    <source>
        <dbReference type="ARBA" id="ARBA00023049"/>
    </source>
</evidence>
<feature type="binding site" evidence="8">
    <location>
        <position position="211"/>
    </location>
    <ligand>
        <name>Zn(2+)</name>
        <dbReference type="ChEBI" id="CHEBI:29105"/>
        <note>catalytic</note>
    </ligand>
</feature>
<evidence type="ECO:0000313" key="11">
    <source>
        <dbReference type="EMBL" id="ESP04736.1"/>
    </source>
</evidence>
<dbReference type="Gene3D" id="3.40.1620.60">
    <property type="match status" value="1"/>
</dbReference>
<evidence type="ECO:0000256" key="9">
    <source>
        <dbReference type="SAM" id="SignalP"/>
    </source>
</evidence>
<gene>
    <name evidence="11" type="ORF">LOTGIDRAFT_237268</name>
</gene>
<dbReference type="Pfam" id="PF17771">
    <property type="entry name" value="ADAMTS_CR_2"/>
    <property type="match status" value="1"/>
</dbReference>
<keyword evidence="12" id="KW-1185">Reference proteome</keyword>
<feature type="binding site" evidence="8">
    <location>
        <position position="201"/>
    </location>
    <ligand>
        <name>Zn(2+)</name>
        <dbReference type="ChEBI" id="CHEBI:29105"/>
        <note>catalytic</note>
    </ligand>
</feature>
<dbReference type="PANTHER" id="PTHR11905">
    <property type="entry name" value="ADAM A DISINTEGRIN AND METALLOPROTEASE DOMAIN"/>
    <property type="match status" value="1"/>
</dbReference>
<feature type="chain" id="PRO_5004716837" description="Peptidase M12B domain-containing protein" evidence="9">
    <location>
        <begin position="24"/>
        <end position="567"/>
    </location>
</feature>
<dbReference type="OMA" id="NELACCI"/>
<dbReference type="GO" id="GO:0004222">
    <property type="term" value="F:metalloendopeptidase activity"/>
    <property type="evidence" value="ECO:0007669"/>
    <property type="project" value="InterPro"/>
</dbReference>
<keyword evidence="7" id="KW-0325">Glycoprotein</keyword>
<dbReference type="HOGENOM" id="CLU_480845_0_0_1"/>
<evidence type="ECO:0000313" key="12">
    <source>
        <dbReference type="Proteomes" id="UP000030746"/>
    </source>
</evidence>
<dbReference type="GO" id="GO:0046872">
    <property type="term" value="F:metal ion binding"/>
    <property type="evidence" value="ECO:0007669"/>
    <property type="project" value="UniProtKB-KW"/>
</dbReference>
<proteinExistence type="predicted"/>
<dbReference type="GeneID" id="20250400"/>
<dbReference type="PANTHER" id="PTHR11905:SF249">
    <property type="entry name" value="SOL NARAE, ISOFORM C"/>
    <property type="match status" value="1"/>
</dbReference>
<comment type="caution">
    <text evidence="8">Lacks conserved residue(s) required for the propagation of feature annotation.</text>
</comment>
<evidence type="ECO:0000256" key="8">
    <source>
        <dbReference type="PROSITE-ProRule" id="PRU00276"/>
    </source>
</evidence>
<dbReference type="Gene3D" id="3.40.390.10">
    <property type="entry name" value="Collagenase (Catalytic Domain)"/>
    <property type="match status" value="1"/>
</dbReference>
<evidence type="ECO:0000256" key="7">
    <source>
        <dbReference type="ARBA" id="ARBA00023180"/>
    </source>
</evidence>
<keyword evidence="5" id="KW-0482">Metalloprotease</keyword>
<keyword evidence="6" id="KW-1015">Disulfide bond</keyword>
<dbReference type="EMBL" id="KB199652">
    <property type="protein sequence ID" value="ESP04736.1"/>
    <property type="molecule type" value="Genomic_DNA"/>
</dbReference>
<keyword evidence="4 8" id="KW-0862">Zinc</keyword>
<evidence type="ECO:0000256" key="3">
    <source>
        <dbReference type="ARBA" id="ARBA00022801"/>
    </source>
</evidence>
<dbReference type="InterPro" id="IPR006586">
    <property type="entry name" value="ADAM_Cys-rich"/>
</dbReference>
<dbReference type="CTD" id="20250400"/>
<feature type="active site" evidence="8">
    <location>
        <position position="202"/>
    </location>
</feature>
<evidence type="ECO:0000259" key="10">
    <source>
        <dbReference type="PROSITE" id="PS50215"/>
    </source>
</evidence>
<dbReference type="InterPro" id="IPR001590">
    <property type="entry name" value="Peptidase_M12B"/>
</dbReference>
<dbReference type="OrthoDB" id="6134861at2759"/>
<evidence type="ECO:0000256" key="2">
    <source>
        <dbReference type="ARBA" id="ARBA00022723"/>
    </source>
</evidence>
<sequence length="567" mass="63807">MVSLSRLVLVGLGITIAVQTSDGWKNKKVGQVNWRSKREATVSYHINLLLYIDSEIYSRFYSRTTGNTVTERANQTETDIKQYYILYAKSMNSIYSGINSSRLEIKISLVDILISKESERWIIVRPDGKIVTGRILDSFYTQLKNYKYGHAMLITGREIISSRDEMVAGRAEFYSICQANKKSVSVVVDRGRFESVRTACHELAHSLGVNHDATEPGCLGSDQYIMAGNSTNVNISNKFNPWRFSSCSVKSLVEKMEYITTLSAQEQQCLTRKEFSNIDQTLFENLEPGQVYAPDQQCQMIRGSNSYFYRDGTQGDNVCTNMKCVIGNNYTEYTAAEGTSCGSKKWCHLGRCVSSEQVPEKCVFGDMPTHFRLNVTIKKGSTEIQMQMTCPEIAQSLPSLCYLPNIVTRCCSSCDKIATSITGCQYGDKISKCSKSHCDEVYSNGNVGASFCCGTCNLTSPFVCRDRDAECSSDVSGGADRCYDAKFAYRCCKTCERARNLKRAGCEYGDKDRQCGDKNCDNNYYKEQCCESCYQDVTSFGHRPIVALSDWILLVMSFVFHLRNIEY</sequence>
<keyword evidence="1" id="KW-0645">Protease</keyword>
<dbReference type="RefSeq" id="XP_009044635.1">
    <property type="nucleotide sequence ID" value="XM_009046387.1"/>
</dbReference>
<evidence type="ECO:0000256" key="6">
    <source>
        <dbReference type="ARBA" id="ARBA00023157"/>
    </source>
</evidence>
<dbReference type="KEGG" id="lgi:LOTGIDRAFT_237268"/>
<dbReference type="SUPFAM" id="SSF55486">
    <property type="entry name" value="Metalloproteases ('zincins'), catalytic domain"/>
    <property type="match status" value="1"/>
</dbReference>
<accession>V4BB17</accession>
<name>V4BB17_LOTGI</name>
<evidence type="ECO:0000256" key="1">
    <source>
        <dbReference type="ARBA" id="ARBA00022670"/>
    </source>
</evidence>